<keyword evidence="2" id="KW-1185">Reference proteome</keyword>
<dbReference type="AlphaFoldDB" id="A0A0C9X1Z7"/>
<reference evidence="1 2" key="1">
    <citation type="submission" date="2014-04" db="EMBL/GenBank/DDBJ databases">
        <authorList>
            <consortium name="DOE Joint Genome Institute"/>
            <person name="Kuo A."/>
            <person name="Kohler A."/>
            <person name="Nagy L.G."/>
            <person name="Floudas D."/>
            <person name="Copeland A."/>
            <person name="Barry K.W."/>
            <person name="Cichocki N."/>
            <person name="Veneault-Fourrey C."/>
            <person name="LaButti K."/>
            <person name="Lindquist E.A."/>
            <person name="Lipzen A."/>
            <person name="Lundell T."/>
            <person name="Morin E."/>
            <person name="Murat C."/>
            <person name="Sun H."/>
            <person name="Tunlid A."/>
            <person name="Henrissat B."/>
            <person name="Grigoriev I.V."/>
            <person name="Hibbett D.S."/>
            <person name="Martin F."/>
            <person name="Nordberg H.P."/>
            <person name="Cantor M.N."/>
            <person name="Hua S.X."/>
        </authorList>
    </citation>
    <scope>NUCLEOTIDE SEQUENCE [LARGE SCALE GENOMIC DNA]</scope>
    <source>
        <strain evidence="1 2">LaAM-08-1</strain>
    </source>
</reference>
<dbReference type="HOGENOM" id="CLU_2518646_0_0_1"/>
<sequence length="85" mass="9398">ASWRPFIPLKPSDSSAGAMSGSGLDWFFAFDMSTPFVQGIGRGFTIPEHARSTIDNDLTNWSWFIDEIATNHPFPCGSSRPSPYD</sequence>
<feature type="non-terminal residue" evidence="1">
    <location>
        <position position="1"/>
    </location>
</feature>
<evidence type="ECO:0000313" key="2">
    <source>
        <dbReference type="Proteomes" id="UP000054477"/>
    </source>
</evidence>
<proteinExistence type="predicted"/>
<evidence type="ECO:0000313" key="1">
    <source>
        <dbReference type="EMBL" id="KIJ90557.1"/>
    </source>
</evidence>
<feature type="non-terminal residue" evidence="1">
    <location>
        <position position="85"/>
    </location>
</feature>
<reference evidence="2" key="2">
    <citation type="submission" date="2015-01" db="EMBL/GenBank/DDBJ databases">
        <title>Evolutionary Origins and Diversification of the Mycorrhizal Mutualists.</title>
        <authorList>
            <consortium name="DOE Joint Genome Institute"/>
            <consortium name="Mycorrhizal Genomics Consortium"/>
            <person name="Kohler A."/>
            <person name="Kuo A."/>
            <person name="Nagy L.G."/>
            <person name="Floudas D."/>
            <person name="Copeland A."/>
            <person name="Barry K.W."/>
            <person name="Cichocki N."/>
            <person name="Veneault-Fourrey C."/>
            <person name="LaButti K."/>
            <person name="Lindquist E.A."/>
            <person name="Lipzen A."/>
            <person name="Lundell T."/>
            <person name="Morin E."/>
            <person name="Murat C."/>
            <person name="Riley R."/>
            <person name="Ohm R."/>
            <person name="Sun H."/>
            <person name="Tunlid A."/>
            <person name="Henrissat B."/>
            <person name="Grigoriev I.V."/>
            <person name="Hibbett D.S."/>
            <person name="Martin F."/>
        </authorList>
    </citation>
    <scope>NUCLEOTIDE SEQUENCE [LARGE SCALE GENOMIC DNA]</scope>
    <source>
        <strain evidence="2">LaAM-08-1</strain>
    </source>
</reference>
<organism evidence="1 2">
    <name type="scientific">Laccaria amethystina LaAM-08-1</name>
    <dbReference type="NCBI Taxonomy" id="1095629"/>
    <lineage>
        <taxon>Eukaryota</taxon>
        <taxon>Fungi</taxon>
        <taxon>Dikarya</taxon>
        <taxon>Basidiomycota</taxon>
        <taxon>Agaricomycotina</taxon>
        <taxon>Agaricomycetes</taxon>
        <taxon>Agaricomycetidae</taxon>
        <taxon>Agaricales</taxon>
        <taxon>Agaricineae</taxon>
        <taxon>Hydnangiaceae</taxon>
        <taxon>Laccaria</taxon>
    </lineage>
</organism>
<gene>
    <name evidence="1" type="ORF">K443DRAFT_39371</name>
</gene>
<dbReference type="Proteomes" id="UP000054477">
    <property type="component" value="Unassembled WGS sequence"/>
</dbReference>
<accession>A0A0C9X1Z7</accession>
<protein>
    <submittedName>
        <fullName evidence="1">Uncharacterized protein</fullName>
    </submittedName>
</protein>
<name>A0A0C9X1Z7_9AGAR</name>
<dbReference type="EMBL" id="KN839154">
    <property type="protein sequence ID" value="KIJ90557.1"/>
    <property type="molecule type" value="Genomic_DNA"/>
</dbReference>
<dbReference type="OrthoDB" id="10480674at2759"/>